<gene>
    <name evidence="1" type="ORF">ABT39_MTgene5138</name>
</gene>
<reference evidence="1" key="1">
    <citation type="journal article" date="2015" name="Genome Biol. Evol.">
        <title>Organellar Genomes of White Spruce (Picea glauca): Assembly and Annotation.</title>
        <authorList>
            <person name="Jackman S.D."/>
            <person name="Warren R.L."/>
            <person name="Gibb E.A."/>
            <person name="Vandervalk B.P."/>
            <person name="Mohamadi H."/>
            <person name="Chu J."/>
            <person name="Raymond A."/>
            <person name="Pleasance S."/>
            <person name="Coope R."/>
            <person name="Wildung M.R."/>
            <person name="Ritland C.E."/>
            <person name="Bousquet J."/>
            <person name="Jones S.J."/>
            <person name="Bohlmann J."/>
            <person name="Birol I."/>
        </authorList>
    </citation>
    <scope>NUCLEOTIDE SEQUENCE [LARGE SCALE GENOMIC DNA]</scope>
    <source>
        <tissue evidence="1">Flushing bud</tissue>
    </source>
</reference>
<evidence type="ECO:0000313" key="1">
    <source>
        <dbReference type="EMBL" id="KUM48142.1"/>
    </source>
</evidence>
<keyword evidence="1" id="KW-0496">Mitochondrion</keyword>
<organism evidence="1">
    <name type="scientific">Picea glauca</name>
    <name type="common">White spruce</name>
    <name type="synonym">Pinus glauca</name>
    <dbReference type="NCBI Taxonomy" id="3330"/>
    <lineage>
        <taxon>Eukaryota</taxon>
        <taxon>Viridiplantae</taxon>
        <taxon>Streptophyta</taxon>
        <taxon>Embryophyta</taxon>
        <taxon>Tracheophyta</taxon>
        <taxon>Spermatophyta</taxon>
        <taxon>Pinopsida</taxon>
        <taxon>Pinidae</taxon>
        <taxon>Conifers I</taxon>
        <taxon>Pinales</taxon>
        <taxon>Pinaceae</taxon>
        <taxon>Picea</taxon>
    </lineage>
</organism>
<name>A0A117NHC0_PICGL</name>
<dbReference type="AlphaFoldDB" id="A0A117NHC0"/>
<comment type="caution">
    <text evidence="1">The sequence shown here is derived from an EMBL/GenBank/DDBJ whole genome shotgun (WGS) entry which is preliminary data.</text>
</comment>
<dbReference type="EMBL" id="LKAM01000006">
    <property type="protein sequence ID" value="KUM48142.1"/>
    <property type="molecule type" value="Genomic_DNA"/>
</dbReference>
<geneLocation type="mitochondrion" evidence="1"/>
<proteinExistence type="predicted"/>
<protein>
    <submittedName>
        <fullName evidence="1">Uncharacterized protein</fullName>
    </submittedName>
</protein>
<accession>A0A117NHC0</accession>
<sequence>MVTRPFLLMVIVRMQLGFKDMKLALRVPLPLMP</sequence>